<feature type="region of interest" description="Disordered" evidence="1">
    <location>
        <begin position="84"/>
        <end position="105"/>
    </location>
</feature>
<evidence type="ECO:0000313" key="3">
    <source>
        <dbReference type="Proteomes" id="UP000001542"/>
    </source>
</evidence>
<protein>
    <submittedName>
        <fullName evidence="2">Uncharacterized protein</fullName>
    </submittedName>
</protein>
<dbReference type="InParanoid" id="A2FEL4"/>
<accession>A2FEL4</accession>
<dbReference type="EMBL" id="DS113749">
    <property type="protein sequence ID" value="EAX96643.1"/>
    <property type="molecule type" value="Genomic_DNA"/>
</dbReference>
<dbReference type="Proteomes" id="UP000001542">
    <property type="component" value="Unassembled WGS sequence"/>
</dbReference>
<reference evidence="2" key="2">
    <citation type="journal article" date="2007" name="Science">
        <title>Draft genome sequence of the sexually transmitted pathogen Trichomonas vaginalis.</title>
        <authorList>
            <person name="Carlton J.M."/>
            <person name="Hirt R.P."/>
            <person name="Silva J.C."/>
            <person name="Delcher A.L."/>
            <person name="Schatz M."/>
            <person name="Zhao Q."/>
            <person name="Wortman J.R."/>
            <person name="Bidwell S.L."/>
            <person name="Alsmark U.C.M."/>
            <person name="Besteiro S."/>
            <person name="Sicheritz-Ponten T."/>
            <person name="Noel C.J."/>
            <person name="Dacks J.B."/>
            <person name="Foster P.G."/>
            <person name="Simillion C."/>
            <person name="Van de Peer Y."/>
            <person name="Miranda-Saavedra D."/>
            <person name="Barton G.J."/>
            <person name="Westrop G.D."/>
            <person name="Mueller S."/>
            <person name="Dessi D."/>
            <person name="Fiori P.L."/>
            <person name="Ren Q."/>
            <person name="Paulsen I."/>
            <person name="Zhang H."/>
            <person name="Bastida-Corcuera F.D."/>
            <person name="Simoes-Barbosa A."/>
            <person name="Brown M.T."/>
            <person name="Hayes R.D."/>
            <person name="Mukherjee M."/>
            <person name="Okumura C.Y."/>
            <person name="Schneider R."/>
            <person name="Smith A.J."/>
            <person name="Vanacova S."/>
            <person name="Villalvazo M."/>
            <person name="Haas B.J."/>
            <person name="Pertea M."/>
            <person name="Feldblyum T.V."/>
            <person name="Utterback T.R."/>
            <person name="Shu C.L."/>
            <person name="Osoegawa K."/>
            <person name="de Jong P.J."/>
            <person name="Hrdy I."/>
            <person name="Horvathova L."/>
            <person name="Zubacova Z."/>
            <person name="Dolezal P."/>
            <person name="Malik S.B."/>
            <person name="Logsdon J.M. Jr."/>
            <person name="Henze K."/>
            <person name="Gupta A."/>
            <person name="Wang C.C."/>
            <person name="Dunne R.L."/>
            <person name="Upcroft J.A."/>
            <person name="Upcroft P."/>
            <person name="White O."/>
            <person name="Salzberg S.L."/>
            <person name="Tang P."/>
            <person name="Chiu C.-H."/>
            <person name="Lee Y.-S."/>
            <person name="Embley T.M."/>
            <person name="Coombs G.H."/>
            <person name="Mottram J.C."/>
            <person name="Tachezy J."/>
            <person name="Fraser-Liggett C.M."/>
            <person name="Johnson P.J."/>
        </authorList>
    </citation>
    <scope>NUCLEOTIDE SEQUENCE [LARGE SCALE GENOMIC DNA]</scope>
    <source>
        <strain evidence="2">G3</strain>
    </source>
</reference>
<dbReference type="SMR" id="A2FEL4"/>
<keyword evidence="3" id="KW-1185">Reference proteome</keyword>
<gene>
    <name evidence="2" type="ORF">TVAG_023430</name>
</gene>
<evidence type="ECO:0000256" key="1">
    <source>
        <dbReference type="SAM" id="MobiDB-lite"/>
    </source>
</evidence>
<dbReference type="VEuPathDB" id="TrichDB:TVAG_023430"/>
<dbReference type="KEGG" id="tva:4754415"/>
<feature type="region of interest" description="Disordered" evidence="1">
    <location>
        <begin position="159"/>
        <end position="178"/>
    </location>
</feature>
<dbReference type="AlphaFoldDB" id="A2FEL4"/>
<organism evidence="2 3">
    <name type="scientific">Trichomonas vaginalis (strain ATCC PRA-98 / G3)</name>
    <dbReference type="NCBI Taxonomy" id="412133"/>
    <lineage>
        <taxon>Eukaryota</taxon>
        <taxon>Metamonada</taxon>
        <taxon>Parabasalia</taxon>
        <taxon>Trichomonadida</taxon>
        <taxon>Trichomonadidae</taxon>
        <taxon>Trichomonas</taxon>
    </lineage>
</organism>
<proteinExistence type="predicted"/>
<dbReference type="RefSeq" id="XP_001309573.1">
    <property type="nucleotide sequence ID" value="XM_001309572.1"/>
</dbReference>
<evidence type="ECO:0000313" key="2">
    <source>
        <dbReference type="EMBL" id="EAX96643.1"/>
    </source>
</evidence>
<name>A2FEL4_TRIV3</name>
<reference evidence="2" key="1">
    <citation type="submission" date="2006-10" db="EMBL/GenBank/DDBJ databases">
        <authorList>
            <person name="Amadeo P."/>
            <person name="Zhao Q."/>
            <person name="Wortman J."/>
            <person name="Fraser-Liggett C."/>
            <person name="Carlton J."/>
        </authorList>
    </citation>
    <scope>NUCLEOTIDE SEQUENCE</scope>
    <source>
        <strain evidence="2">G3</strain>
    </source>
</reference>
<dbReference type="VEuPathDB" id="TrichDB:TVAGG3_0849910"/>
<sequence length="178" mass="20721">MTEVMFEIFPEGFPTDKDVENMSKEEKEILYEKQKQLIILFRSRADSKIKELQEVIQSIPLPAPRQQLVRNSTESKSCEIFTIPPEKPDVQKSTSNLPSIKPITKEPHSMEILTIKKERRAAQNRKSVDILPQELPKMHFHRARLPLFESPMTIAQDLTVTPKLKPKDPKYNKPPFHH</sequence>